<dbReference type="Pfam" id="PF19588">
    <property type="entry name" value="SxtJ"/>
    <property type="match status" value="1"/>
</dbReference>
<keyword evidence="1" id="KW-0472">Membrane</keyword>
<feature type="transmembrane region" description="Helical" evidence="1">
    <location>
        <begin position="79"/>
        <end position="100"/>
    </location>
</feature>
<dbReference type="EMBL" id="CP000471">
    <property type="protein sequence ID" value="ABK43285.1"/>
    <property type="molecule type" value="Genomic_DNA"/>
</dbReference>
<evidence type="ECO:0000313" key="3">
    <source>
        <dbReference type="Proteomes" id="UP000002586"/>
    </source>
</evidence>
<dbReference type="HOGENOM" id="CLU_127055_1_0_5"/>
<dbReference type="eggNOG" id="ENOG5032YWP">
    <property type="taxonomic scope" value="Bacteria"/>
</dbReference>
<reference evidence="2 3" key="2">
    <citation type="journal article" date="2012" name="Int. J. Syst. Evol. Microbiol.">
        <title>Magnetococcus marinus gen. nov., sp. nov., a marine, magnetotactic bacterium that represents a novel lineage (Magnetococcaceae fam. nov.; Magnetococcales ord. nov.) at the base of the Alphaproteobacteria.</title>
        <authorList>
            <person name="Bazylinski D.A."/>
            <person name="Williams T.J."/>
            <person name="Lefevre C.T."/>
            <person name="Berg R.J."/>
            <person name="Zhang C.L."/>
            <person name="Bowser S.S."/>
            <person name="Dean A.J."/>
            <person name="Beveridge T.J."/>
        </authorList>
    </citation>
    <scope>NUCLEOTIDE SEQUENCE [LARGE SCALE GENOMIC DNA]</scope>
    <source>
        <strain evidence="3">ATCC BAA-1437 / JCM 17883 / MC-1</strain>
    </source>
</reference>
<keyword evidence="1" id="KW-0812">Transmembrane</keyword>
<protein>
    <recommendedName>
        <fullName evidence="4">SxtJ</fullName>
    </recommendedName>
</protein>
<dbReference type="OrthoDB" id="7375605at2"/>
<dbReference type="InterPro" id="IPR045781">
    <property type="entry name" value="SxtJ"/>
</dbReference>
<keyword evidence="3" id="KW-1185">Reference proteome</keyword>
<dbReference type="STRING" id="156889.Mmc1_0764"/>
<reference evidence="3" key="1">
    <citation type="journal article" date="2009" name="Appl. Environ. Microbiol.">
        <title>Complete genome sequence of the chemolithoautotrophic marine magnetotactic coccus strain MC-1.</title>
        <authorList>
            <person name="Schubbe S."/>
            <person name="Williams T.J."/>
            <person name="Xie G."/>
            <person name="Kiss H.E."/>
            <person name="Brettin T.S."/>
            <person name="Martinez D."/>
            <person name="Ross C.A."/>
            <person name="Schuler D."/>
            <person name="Cox B.L."/>
            <person name="Nealson K.H."/>
            <person name="Bazylinski D.A."/>
        </authorList>
    </citation>
    <scope>NUCLEOTIDE SEQUENCE [LARGE SCALE GENOMIC DNA]</scope>
    <source>
        <strain evidence="3">ATCC BAA-1437 / JCM 17883 / MC-1</strain>
    </source>
</reference>
<organism evidence="2 3">
    <name type="scientific">Magnetococcus marinus (strain ATCC BAA-1437 / JCM 17883 / MC-1)</name>
    <dbReference type="NCBI Taxonomy" id="156889"/>
    <lineage>
        <taxon>Bacteria</taxon>
        <taxon>Pseudomonadati</taxon>
        <taxon>Pseudomonadota</taxon>
        <taxon>Magnetococcia</taxon>
        <taxon>Magnetococcales</taxon>
        <taxon>Magnetococcaceae</taxon>
        <taxon>Magnetococcus</taxon>
    </lineage>
</organism>
<accession>A0L5P2</accession>
<proteinExistence type="predicted"/>
<feature type="transmembrane region" description="Helical" evidence="1">
    <location>
        <begin position="17"/>
        <end position="35"/>
    </location>
</feature>
<dbReference type="KEGG" id="mgm:Mmc1_0764"/>
<evidence type="ECO:0000256" key="1">
    <source>
        <dbReference type="SAM" id="Phobius"/>
    </source>
</evidence>
<keyword evidence="1" id="KW-1133">Transmembrane helix</keyword>
<sequence length="136" mass="15327">MTHTTVKTTPPPPSDRSFGLVFVGVFSLVGLLPLLQGGTLRWWALGCAALFLLLALLSPQRLHPLNLLWYQFGLFLHQLMTPLIMSVLFFMVVTPTGLLMRLSGKDPLRLKFDKKCSSYWLDRPPGPDPDSMKNQF</sequence>
<evidence type="ECO:0000313" key="2">
    <source>
        <dbReference type="EMBL" id="ABK43285.1"/>
    </source>
</evidence>
<name>A0L5P2_MAGMM</name>
<feature type="transmembrane region" description="Helical" evidence="1">
    <location>
        <begin position="42"/>
        <end position="59"/>
    </location>
</feature>
<evidence type="ECO:0008006" key="4">
    <source>
        <dbReference type="Google" id="ProtNLM"/>
    </source>
</evidence>
<dbReference type="RefSeq" id="WP_011712445.1">
    <property type="nucleotide sequence ID" value="NC_008576.1"/>
</dbReference>
<dbReference type="Proteomes" id="UP000002586">
    <property type="component" value="Chromosome"/>
</dbReference>
<gene>
    <name evidence="2" type="ordered locus">Mmc1_0764</name>
</gene>
<dbReference type="AlphaFoldDB" id="A0L5P2"/>